<evidence type="ECO:0000259" key="10">
    <source>
        <dbReference type="Pfam" id="PF01757"/>
    </source>
</evidence>
<organism evidence="11 12">
    <name type="scientific">Amnibacterium flavum</name>
    <dbReference type="NCBI Taxonomy" id="2173173"/>
    <lineage>
        <taxon>Bacteria</taxon>
        <taxon>Bacillati</taxon>
        <taxon>Actinomycetota</taxon>
        <taxon>Actinomycetes</taxon>
        <taxon>Micrococcales</taxon>
        <taxon>Microbacteriaceae</taxon>
        <taxon>Amnibacterium</taxon>
    </lineage>
</organism>
<evidence type="ECO:0000256" key="2">
    <source>
        <dbReference type="ARBA" id="ARBA00022475"/>
    </source>
</evidence>
<dbReference type="EMBL" id="QEOP01000001">
    <property type="protein sequence ID" value="PVZ95068.1"/>
    <property type="molecule type" value="Genomic_DNA"/>
</dbReference>
<evidence type="ECO:0000256" key="6">
    <source>
        <dbReference type="ARBA" id="ARBA00023136"/>
    </source>
</evidence>
<evidence type="ECO:0000256" key="5">
    <source>
        <dbReference type="ARBA" id="ARBA00022989"/>
    </source>
</evidence>
<feature type="transmembrane region" description="Helical" evidence="9">
    <location>
        <begin position="238"/>
        <end position="257"/>
    </location>
</feature>
<dbReference type="GO" id="GO:0005886">
    <property type="term" value="C:plasma membrane"/>
    <property type="evidence" value="ECO:0007669"/>
    <property type="project" value="UniProtKB-SubCell"/>
</dbReference>
<feature type="transmembrane region" description="Helical" evidence="9">
    <location>
        <begin position="335"/>
        <end position="356"/>
    </location>
</feature>
<keyword evidence="12" id="KW-1185">Reference proteome</keyword>
<dbReference type="CDD" id="cd01840">
    <property type="entry name" value="SGNH_hydrolase_yrhL_like"/>
    <property type="match status" value="1"/>
</dbReference>
<sequence>MTAAAQRPRETRLGGLDGLRAIAVVFVVVFHLVPAAAPGGYLGVDVFFVVSGFLITTLLMRDRAARGVRLGPFWIRRVRRLVPALVVMILVCCSLAALIGGDVLVGIGRQLLGAATFSSNWIAIGIDDDYFTATSPQLFRNLWSLGVEEQYYLLWPILLAVVCLTPYPARRAGIVLAGAVASAATMAALALWVDTSRAYYGTDSHAFGLLIGSALALALAAPLSAYRRTGLERFRRGPAQAIGVVALLGVLVAGFALSERDQAPFLGGIALVTVLVAIVVWVCTAPGAWLGRVLDVRPLRYLGERSYAIYLWHWPLLVLVTAVVPGWRGRLFESIAVPIAVAALTLLAATISYRLVEMPIRREGFTGVLKRIPVRPFVATLGCALLLVGVGGTGAAVANAPQQTEAAALIAAGAQALDEAGPAGPAPTTSLPPTPEPTSPVEAASDATPPPSSAPAPPPTEPMAGDDITAIGDSVMLAATPALQSRFPGISIDAQVSRQFDTAPDIIQADLDSGALRGTLVVALGTNGAAGWRQLERIRDEADGRRIVFVNVYGPMEWTGAVNQTLVDFVAQTPNATIADWNSVAAANTGLLASDQIHPTGGAGDLYADCLAAALDR</sequence>
<feature type="domain" description="Acyltransferase 3" evidence="10">
    <location>
        <begin position="15"/>
        <end position="353"/>
    </location>
</feature>
<dbReference type="Proteomes" id="UP000244893">
    <property type="component" value="Unassembled WGS sequence"/>
</dbReference>
<dbReference type="PANTHER" id="PTHR23028:SF53">
    <property type="entry name" value="ACYL_TRANSF_3 DOMAIN-CONTAINING PROTEIN"/>
    <property type="match status" value="1"/>
</dbReference>
<evidence type="ECO:0000256" key="8">
    <source>
        <dbReference type="SAM" id="MobiDB-lite"/>
    </source>
</evidence>
<feature type="transmembrane region" description="Helical" evidence="9">
    <location>
        <begin position="205"/>
        <end position="226"/>
    </location>
</feature>
<dbReference type="PANTHER" id="PTHR23028">
    <property type="entry name" value="ACETYLTRANSFERASE"/>
    <property type="match status" value="1"/>
</dbReference>
<dbReference type="InterPro" id="IPR036514">
    <property type="entry name" value="SGNH_hydro_sf"/>
</dbReference>
<keyword evidence="6 9" id="KW-0472">Membrane</keyword>
<feature type="compositionally biased region" description="Pro residues" evidence="8">
    <location>
        <begin position="448"/>
        <end position="461"/>
    </location>
</feature>
<feature type="compositionally biased region" description="Low complexity" evidence="8">
    <location>
        <begin position="419"/>
        <end position="429"/>
    </location>
</feature>
<evidence type="ECO:0000256" key="7">
    <source>
        <dbReference type="ARBA" id="ARBA00023315"/>
    </source>
</evidence>
<feature type="transmembrane region" description="Helical" evidence="9">
    <location>
        <begin position="150"/>
        <end position="167"/>
    </location>
</feature>
<evidence type="ECO:0000256" key="9">
    <source>
        <dbReference type="SAM" id="Phobius"/>
    </source>
</evidence>
<dbReference type="SUPFAM" id="SSF52266">
    <property type="entry name" value="SGNH hydrolase"/>
    <property type="match status" value="1"/>
</dbReference>
<dbReference type="OrthoDB" id="3404679at2"/>
<feature type="transmembrane region" description="Helical" evidence="9">
    <location>
        <begin position="263"/>
        <end position="290"/>
    </location>
</feature>
<gene>
    <name evidence="11" type="ORF">DDQ50_00615</name>
</gene>
<dbReference type="AlphaFoldDB" id="A0A2V1HR97"/>
<name>A0A2V1HR97_9MICO</name>
<dbReference type="Gene3D" id="3.40.50.1110">
    <property type="entry name" value="SGNH hydrolase"/>
    <property type="match status" value="1"/>
</dbReference>
<dbReference type="InterPro" id="IPR050879">
    <property type="entry name" value="Acyltransferase_3"/>
</dbReference>
<comment type="caution">
    <text evidence="11">The sequence shown here is derived from an EMBL/GenBank/DDBJ whole genome shotgun (WGS) entry which is preliminary data.</text>
</comment>
<evidence type="ECO:0000313" key="11">
    <source>
        <dbReference type="EMBL" id="PVZ95068.1"/>
    </source>
</evidence>
<evidence type="ECO:0000313" key="12">
    <source>
        <dbReference type="Proteomes" id="UP000244893"/>
    </source>
</evidence>
<feature type="transmembrane region" description="Helical" evidence="9">
    <location>
        <begin position="311"/>
        <end position="329"/>
    </location>
</feature>
<evidence type="ECO:0000256" key="1">
    <source>
        <dbReference type="ARBA" id="ARBA00004651"/>
    </source>
</evidence>
<proteinExistence type="predicted"/>
<keyword evidence="2" id="KW-1003">Cell membrane</keyword>
<evidence type="ECO:0000256" key="4">
    <source>
        <dbReference type="ARBA" id="ARBA00022692"/>
    </source>
</evidence>
<feature type="transmembrane region" description="Helical" evidence="9">
    <location>
        <begin position="174"/>
        <end position="193"/>
    </location>
</feature>
<keyword evidence="3 11" id="KW-0808">Transferase</keyword>
<dbReference type="GO" id="GO:0009103">
    <property type="term" value="P:lipopolysaccharide biosynthetic process"/>
    <property type="evidence" value="ECO:0007669"/>
    <property type="project" value="TreeGrafter"/>
</dbReference>
<feature type="transmembrane region" description="Helical" evidence="9">
    <location>
        <begin position="39"/>
        <end position="60"/>
    </location>
</feature>
<dbReference type="InterPro" id="IPR002656">
    <property type="entry name" value="Acyl_transf_3_dom"/>
</dbReference>
<keyword evidence="5 9" id="KW-1133">Transmembrane helix</keyword>
<comment type="subcellular location">
    <subcellularLocation>
        <location evidence="1">Cell membrane</location>
        <topology evidence="1">Multi-pass membrane protein</topology>
    </subcellularLocation>
</comment>
<feature type="transmembrane region" description="Helical" evidence="9">
    <location>
        <begin position="12"/>
        <end position="33"/>
    </location>
</feature>
<keyword evidence="4 9" id="KW-0812">Transmembrane</keyword>
<dbReference type="GO" id="GO:0016747">
    <property type="term" value="F:acyltransferase activity, transferring groups other than amino-acyl groups"/>
    <property type="evidence" value="ECO:0007669"/>
    <property type="project" value="InterPro"/>
</dbReference>
<feature type="transmembrane region" description="Helical" evidence="9">
    <location>
        <begin position="377"/>
        <end position="398"/>
    </location>
</feature>
<dbReference type="RefSeq" id="WP_116754807.1">
    <property type="nucleotide sequence ID" value="NZ_JBHUEX010000001.1"/>
</dbReference>
<keyword evidence="7" id="KW-0012">Acyltransferase</keyword>
<evidence type="ECO:0000256" key="3">
    <source>
        <dbReference type="ARBA" id="ARBA00022679"/>
    </source>
</evidence>
<feature type="region of interest" description="Disordered" evidence="8">
    <location>
        <begin position="419"/>
        <end position="467"/>
    </location>
</feature>
<reference evidence="11 12" key="1">
    <citation type="submission" date="2018-05" db="EMBL/GenBank/DDBJ databases">
        <title>Amnibacterium sp. M8JJ-5, whole genome shotgun sequence.</title>
        <authorList>
            <person name="Tuo L."/>
        </authorList>
    </citation>
    <scope>NUCLEOTIDE SEQUENCE [LARGE SCALE GENOMIC DNA]</scope>
    <source>
        <strain evidence="11 12">M8JJ-5</strain>
    </source>
</reference>
<dbReference type="Pfam" id="PF01757">
    <property type="entry name" value="Acyl_transf_3"/>
    <property type="match status" value="1"/>
</dbReference>
<accession>A0A2V1HR97</accession>
<protein>
    <submittedName>
        <fullName evidence="11">Acetyltransferase</fullName>
    </submittedName>
</protein>
<feature type="transmembrane region" description="Helical" evidence="9">
    <location>
        <begin position="81"/>
        <end position="101"/>
    </location>
</feature>